<keyword evidence="3" id="KW-0378">Hydrolase</keyword>
<dbReference type="Pfam" id="PF02517">
    <property type="entry name" value="Rce1-like"/>
    <property type="match status" value="1"/>
</dbReference>
<feature type="transmembrane region" description="Helical" evidence="1">
    <location>
        <begin position="35"/>
        <end position="58"/>
    </location>
</feature>
<sequence length="224" mass="25297">MKNFLILLAQFLAYLLGLSSVLGGMLLFNARLGGVSWLVHVVEAVLLLAVGMMLAWQFNQHYQRQIADPLLSNWQIKPTAWAVGYGLLLLLFTIAYDQIRQLFGLPESNPENQQLLLNVMKQAPFQLIVFAVILAPVLEELLFRGLFWRLLGKLPVWAIWLITSIVFAVPHAPPTSLDFLIYLMMGGLLGACYWQTRQLKYAMLAHFVNNAITVALMWQSLQAA</sequence>
<feature type="transmembrane region" description="Helical" evidence="1">
    <location>
        <begin position="119"/>
        <end position="138"/>
    </location>
</feature>
<evidence type="ECO:0000256" key="1">
    <source>
        <dbReference type="SAM" id="Phobius"/>
    </source>
</evidence>
<feature type="transmembrane region" description="Helical" evidence="1">
    <location>
        <begin position="79"/>
        <end position="99"/>
    </location>
</feature>
<evidence type="ECO:0000313" key="4">
    <source>
        <dbReference type="Proteomes" id="UP000254209"/>
    </source>
</evidence>
<dbReference type="RefSeq" id="WP_034291348.1">
    <property type="nucleotide sequence ID" value="NZ_CP091519.2"/>
</dbReference>
<evidence type="ECO:0000313" key="3">
    <source>
        <dbReference type="EMBL" id="SSY79810.1"/>
    </source>
</evidence>
<keyword evidence="1" id="KW-1133">Transmembrane helix</keyword>
<dbReference type="InterPro" id="IPR003675">
    <property type="entry name" value="Rce1/LyrA-like_dom"/>
</dbReference>
<reference evidence="3 4" key="1">
    <citation type="submission" date="2018-06" db="EMBL/GenBank/DDBJ databases">
        <authorList>
            <consortium name="Pathogen Informatics"/>
            <person name="Doyle S."/>
        </authorList>
    </citation>
    <scope>NUCLEOTIDE SEQUENCE [LARGE SCALE GENOMIC DNA]</scope>
    <source>
        <strain evidence="3 4">NCTC10283</strain>
    </source>
</reference>
<dbReference type="InterPro" id="IPR052710">
    <property type="entry name" value="CAAX_protease"/>
</dbReference>
<dbReference type="STRING" id="1120980.GCA_000745955_00493"/>
<dbReference type="GO" id="GO:0004175">
    <property type="term" value="F:endopeptidase activity"/>
    <property type="evidence" value="ECO:0007669"/>
    <property type="project" value="UniProtKB-ARBA"/>
</dbReference>
<dbReference type="OrthoDB" id="8607342at2"/>
<feature type="transmembrane region" description="Helical" evidence="1">
    <location>
        <begin position="175"/>
        <end position="194"/>
    </location>
</feature>
<keyword evidence="4" id="KW-1185">Reference proteome</keyword>
<dbReference type="Proteomes" id="UP000254209">
    <property type="component" value="Unassembled WGS sequence"/>
</dbReference>
<feature type="domain" description="CAAX prenyl protease 2/Lysostaphin resistance protein A-like" evidence="2">
    <location>
        <begin position="124"/>
        <end position="212"/>
    </location>
</feature>
<dbReference type="AlphaFoldDB" id="A0A376BSA6"/>
<keyword evidence="3" id="KW-0645">Protease</keyword>
<organism evidence="3 4">
    <name type="scientific">Alysiella crassa</name>
    <dbReference type="NCBI Taxonomy" id="153491"/>
    <lineage>
        <taxon>Bacteria</taxon>
        <taxon>Pseudomonadati</taxon>
        <taxon>Pseudomonadota</taxon>
        <taxon>Betaproteobacteria</taxon>
        <taxon>Neisseriales</taxon>
        <taxon>Neisseriaceae</taxon>
        <taxon>Alysiella</taxon>
    </lineage>
</organism>
<dbReference type="GO" id="GO:0006508">
    <property type="term" value="P:proteolysis"/>
    <property type="evidence" value="ECO:0007669"/>
    <property type="project" value="UniProtKB-KW"/>
</dbReference>
<dbReference type="EMBL" id="UFSO01000003">
    <property type="protein sequence ID" value="SSY79810.1"/>
    <property type="molecule type" value="Genomic_DNA"/>
</dbReference>
<protein>
    <submittedName>
        <fullName evidence="3">Exosortase E/protease, VPEID-CTERM system</fullName>
    </submittedName>
</protein>
<name>A0A376BSA6_9NEIS</name>
<proteinExistence type="predicted"/>
<keyword evidence="1" id="KW-0812">Transmembrane</keyword>
<dbReference type="PANTHER" id="PTHR36435">
    <property type="entry name" value="SLR1288 PROTEIN"/>
    <property type="match status" value="1"/>
</dbReference>
<keyword evidence="1" id="KW-0472">Membrane</keyword>
<gene>
    <name evidence="3" type="ORF">NCTC10283_01499</name>
</gene>
<feature type="transmembrane region" description="Helical" evidence="1">
    <location>
        <begin position="150"/>
        <end position="169"/>
    </location>
</feature>
<accession>A0A376BSA6</accession>
<dbReference type="PANTHER" id="PTHR36435:SF1">
    <property type="entry name" value="CAAX AMINO TERMINAL PROTEASE FAMILY PROTEIN"/>
    <property type="match status" value="1"/>
</dbReference>
<evidence type="ECO:0000259" key="2">
    <source>
        <dbReference type="Pfam" id="PF02517"/>
    </source>
</evidence>
<dbReference type="GO" id="GO:0080120">
    <property type="term" value="P:CAAX-box protein maturation"/>
    <property type="evidence" value="ECO:0007669"/>
    <property type="project" value="UniProtKB-ARBA"/>
</dbReference>